<reference evidence="3 4" key="1">
    <citation type="submission" date="2016-12" db="EMBL/GenBank/DDBJ databases">
        <authorList>
            <person name="Song W.-J."/>
            <person name="Kurnit D.M."/>
        </authorList>
    </citation>
    <scope>NUCLEOTIDE SEQUENCE [LARGE SCALE GENOMIC DNA]</scope>
    <source>
        <strain evidence="3 4">DSM 18488</strain>
    </source>
</reference>
<feature type="region of interest" description="Disordered" evidence="1">
    <location>
        <begin position="48"/>
        <end position="69"/>
    </location>
</feature>
<feature type="compositionally biased region" description="Low complexity" evidence="1">
    <location>
        <begin position="48"/>
        <end position="61"/>
    </location>
</feature>
<accession>A0A1M7YIL5</accession>
<evidence type="ECO:0000313" key="3">
    <source>
        <dbReference type="EMBL" id="SHO52463.1"/>
    </source>
</evidence>
<protein>
    <submittedName>
        <fullName evidence="3">Putative regulatory protein, FmdB family</fullName>
    </submittedName>
</protein>
<name>A0A1M7YIL5_9BACT</name>
<dbReference type="Proteomes" id="UP000184603">
    <property type="component" value="Unassembled WGS sequence"/>
</dbReference>
<evidence type="ECO:0000313" key="4">
    <source>
        <dbReference type="Proteomes" id="UP000184603"/>
    </source>
</evidence>
<dbReference type="Pfam" id="PF09723">
    <property type="entry name" value="Zn_ribbon_8"/>
    <property type="match status" value="1"/>
</dbReference>
<feature type="domain" description="Putative regulatory protein FmdB zinc ribbon" evidence="2">
    <location>
        <begin position="1"/>
        <end position="43"/>
    </location>
</feature>
<dbReference type="NCBIfam" id="TIGR02605">
    <property type="entry name" value="CxxC_CxxC_SSSS"/>
    <property type="match status" value="1"/>
</dbReference>
<dbReference type="EMBL" id="FRFE01000036">
    <property type="protein sequence ID" value="SHO52463.1"/>
    <property type="molecule type" value="Genomic_DNA"/>
</dbReference>
<dbReference type="AlphaFoldDB" id="A0A1M7YIL5"/>
<organism evidence="3 4">
    <name type="scientific">Desulfopila aestuarii DSM 18488</name>
    <dbReference type="NCBI Taxonomy" id="1121416"/>
    <lineage>
        <taxon>Bacteria</taxon>
        <taxon>Pseudomonadati</taxon>
        <taxon>Thermodesulfobacteriota</taxon>
        <taxon>Desulfobulbia</taxon>
        <taxon>Desulfobulbales</taxon>
        <taxon>Desulfocapsaceae</taxon>
        <taxon>Desulfopila</taxon>
    </lineage>
</organism>
<evidence type="ECO:0000256" key="1">
    <source>
        <dbReference type="SAM" id="MobiDB-lite"/>
    </source>
</evidence>
<sequence length="69" mass="7339">MPLYEFECLECNSQFEKIVPIADAARDVTCPKCSSSKIKKVISAGSHRLSSGSSLSTAGAGCPANSRFR</sequence>
<keyword evidence="4" id="KW-1185">Reference proteome</keyword>
<evidence type="ECO:0000259" key="2">
    <source>
        <dbReference type="SMART" id="SM00834"/>
    </source>
</evidence>
<dbReference type="InterPro" id="IPR013429">
    <property type="entry name" value="Regulatory_FmdB_Zinc_ribbon"/>
</dbReference>
<gene>
    <name evidence="3" type="ORF">SAMN02745220_04574</name>
</gene>
<proteinExistence type="predicted"/>
<dbReference type="SMART" id="SM00834">
    <property type="entry name" value="CxxC_CXXC_SSSS"/>
    <property type="match status" value="1"/>
</dbReference>